<comment type="caution">
    <text evidence="10">The sequence shown here is derived from an EMBL/GenBank/DDBJ whole genome shotgun (WGS) entry which is preliminary data.</text>
</comment>
<comment type="subcellular location">
    <subcellularLocation>
        <location evidence="1">Cell membrane</location>
        <topology evidence="1">Multi-pass membrane protein</topology>
    </subcellularLocation>
</comment>
<evidence type="ECO:0000313" key="10">
    <source>
        <dbReference type="EMBL" id="MDQ0326461.1"/>
    </source>
</evidence>
<keyword evidence="2" id="KW-1003">Cell membrane</keyword>
<protein>
    <submittedName>
        <fullName evidence="10">ABC transport system permease protein</fullName>
    </submittedName>
</protein>
<proteinExistence type="inferred from homology"/>
<dbReference type="EMBL" id="JAUSUK010000002">
    <property type="protein sequence ID" value="MDQ0326461.1"/>
    <property type="molecule type" value="Genomic_DNA"/>
</dbReference>
<evidence type="ECO:0000256" key="2">
    <source>
        <dbReference type="ARBA" id="ARBA00022475"/>
    </source>
</evidence>
<comment type="similarity">
    <text evidence="6">Belongs to the ABC-4 integral membrane protein family.</text>
</comment>
<feature type="transmembrane region" description="Helical" evidence="7">
    <location>
        <begin position="32"/>
        <end position="54"/>
    </location>
</feature>
<feature type="transmembrane region" description="Helical" evidence="7">
    <location>
        <begin position="265"/>
        <end position="291"/>
    </location>
</feature>
<evidence type="ECO:0000256" key="4">
    <source>
        <dbReference type="ARBA" id="ARBA00022989"/>
    </source>
</evidence>
<dbReference type="Pfam" id="PF12704">
    <property type="entry name" value="MacB_PCD"/>
    <property type="match status" value="1"/>
</dbReference>
<accession>A0ABU0C7H3</accession>
<keyword evidence="3 7" id="KW-0812">Transmembrane</keyword>
<organism evidence="10 11">
    <name type="scientific">Rhodopseudomonas julia</name>
    <dbReference type="NCBI Taxonomy" id="200617"/>
    <lineage>
        <taxon>Bacteria</taxon>
        <taxon>Pseudomonadati</taxon>
        <taxon>Pseudomonadota</taxon>
        <taxon>Alphaproteobacteria</taxon>
        <taxon>Hyphomicrobiales</taxon>
        <taxon>Nitrobacteraceae</taxon>
        <taxon>Rhodopseudomonas</taxon>
    </lineage>
</organism>
<evidence type="ECO:0000256" key="1">
    <source>
        <dbReference type="ARBA" id="ARBA00004651"/>
    </source>
</evidence>
<dbReference type="PANTHER" id="PTHR30572">
    <property type="entry name" value="MEMBRANE COMPONENT OF TRANSPORTER-RELATED"/>
    <property type="match status" value="1"/>
</dbReference>
<dbReference type="InterPro" id="IPR050250">
    <property type="entry name" value="Macrolide_Exporter_MacB"/>
</dbReference>
<dbReference type="RefSeq" id="WP_307154638.1">
    <property type="nucleotide sequence ID" value="NZ_JAUSUK010000002.1"/>
</dbReference>
<feature type="domain" description="ABC3 transporter permease C-terminal" evidence="8">
    <location>
        <begin position="269"/>
        <end position="382"/>
    </location>
</feature>
<feature type="domain" description="MacB-like periplasmic core" evidence="9">
    <location>
        <begin position="34"/>
        <end position="224"/>
    </location>
</feature>
<feature type="transmembrane region" description="Helical" evidence="7">
    <location>
        <begin position="314"/>
        <end position="337"/>
    </location>
</feature>
<dbReference type="Pfam" id="PF02687">
    <property type="entry name" value="FtsX"/>
    <property type="match status" value="1"/>
</dbReference>
<feature type="transmembrane region" description="Helical" evidence="7">
    <location>
        <begin position="349"/>
        <end position="373"/>
    </location>
</feature>
<evidence type="ECO:0000256" key="7">
    <source>
        <dbReference type="SAM" id="Phobius"/>
    </source>
</evidence>
<dbReference type="InterPro" id="IPR003838">
    <property type="entry name" value="ABC3_permease_C"/>
</dbReference>
<evidence type="ECO:0000256" key="5">
    <source>
        <dbReference type="ARBA" id="ARBA00023136"/>
    </source>
</evidence>
<evidence type="ECO:0000256" key="3">
    <source>
        <dbReference type="ARBA" id="ARBA00022692"/>
    </source>
</evidence>
<reference evidence="10 11" key="1">
    <citation type="submission" date="2023-07" db="EMBL/GenBank/DDBJ databases">
        <title>Genomic Encyclopedia of Type Strains, Phase IV (KMG-IV): sequencing the most valuable type-strain genomes for metagenomic binning, comparative biology and taxonomic classification.</title>
        <authorList>
            <person name="Goeker M."/>
        </authorList>
    </citation>
    <scope>NUCLEOTIDE SEQUENCE [LARGE SCALE GENOMIC DNA]</scope>
    <source>
        <strain evidence="10 11">DSM 11549</strain>
    </source>
</reference>
<gene>
    <name evidence="10" type="ORF">J2R99_002330</name>
</gene>
<keyword evidence="5 7" id="KW-0472">Membrane</keyword>
<dbReference type="InterPro" id="IPR025857">
    <property type="entry name" value="MacB_PCD"/>
</dbReference>
<sequence length="390" mass="41590">MAAADRPKTSARRGGMGARLLWRALLVRRSRVLAAVTAIAVGAAVIAALASLYFDISAKMSRELRAYGANFIVAPDTAEGDKTFSEATYRKLIAELPADRLVGASPFLYGVARVGEREAVIAGLDFAGAQKISPYWQVEGNWIGVDFDERRCMLGERLAASLGLHPGDTIEISNDDGSFKTELTVRGIVETGEAEDDQILVNRSLAQKLLGMPNVINLAMLSIQAEGEEADRLARTIEADFPGLDIRPIRQVSQSDGELLDKIKVLMAFVAGIILVITAVCVNSTLTAMIVERRREIGLQKALGADDSAIMRQFLIETVTLSLIGVAAGLVIGFGLAQLLGQAVFSTAISFRAIVVPATLAISLVAALAAAIVPIRRAIRIVPAQVLKGE</sequence>
<keyword evidence="4 7" id="KW-1133">Transmembrane helix</keyword>
<evidence type="ECO:0000259" key="8">
    <source>
        <dbReference type="Pfam" id="PF02687"/>
    </source>
</evidence>
<evidence type="ECO:0000256" key="6">
    <source>
        <dbReference type="ARBA" id="ARBA00038076"/>
    </source>
</evidence>
<dbReference type="Proteomes" id="UP001230253">
    <property type="component" value="Unassembled WGS sequence"/>
</dbReference>
<keyword evidence="11" id="KW-1185">Reference proteome</keyword>
<dbReference type="PANTHER" id="PTHR30572:SF4">
    <property type="entry name" value="ABC TRANSPORTER PERMEASE YTRF"/>
    <property type="match status" value="1"/>
</dbReference>
<evidence type="ECO:0000313" key="11">
    <source>
        <dbReference type="Proteomes" id="UP001230253"/>
    </source>
</evidence>
<evidence type="ECO:0000259" key="9">
    <source>
        <dbReference type="Pfam" id="PF12704"/>
    </source>
</evidence>
<name>A0ABU0C7H3_9BRAD</name>